<accession>A0A367ITZ0</accession>
<gene>
    <name evidence="3" type="ORF">CU098_007663</name>
</gene>
<evidence type="ECO:0000313" key="4">
    <source>
        <dbReference type="Proteomes" id="UP000253551"/>
    </source>
</evidence>
<dbReference type="InterPro" id="IPR041681">
    <property type="entry name" value="PH_9"/>
</dbReference>
<feature type="domain" description="Pleckstrin homology" evidence="2">
    <location>
        <begin position="1"/>
        <end position="56"/>
    </location>
</feature>
<name>A0A367ITZ0_RHIST</name>
<dbReference type="OrthoDB" id="2157641at2759"/>
<dbReference type="Gene3D" id="2.30.29.30">
    <property type="entry name" value="Pleckstrin-homology domain (PH domain)/Phosphotyrosine-binding domain (PTB)"/>
    <property type="match status" value="1"/>
</dbReference>
<reference evidence="3 4" key="1">
    <citation type="journal article" date="2018" name="G3 (Bethesda)">
        <title>Phylogenetic and Phylogenomic Definition of Rhizopus Species.</title>
        <authorList>
            <person name="Gryganskyi A.P."/>
            <person name="Golan J."/>
            <person name="Dolatabadi S."/>
            <person name="Mondo S."/>
            <person name="Robb S."/>
            <person name="Idnurm A."/>
            <person name="Muszewska A."/>
            <person name="Steczkiewicz K."/>
            <person name="Masonjones S."/>
            <person name="Liao H.L."/>
            <person name="Gajdeczka M.T."/>
            <person name="Anike F."/>
            <person name="Vuek A."/>
            <person name="Anishchenko I.M."/>
            <person name="Voigt K."/>
            <person name="de Hoog G.S."/>
            <person name="Smith M.E."/>
            <person name="Heitman J."/>
            <person name="Vilgalys R."/>
            <person name="Stajich J.E."/>
        </authorList>
    </citation>
    <scope>NUCLEOTIDE SEQUENCE [LARGE SCALE GENOMIC DNA]</scope>
    <source>
        <strain evidence="3 4">LSU 92-RS-03</strain>
    </source>
</reference>
<evidence type="ECO:0000259" key="2">
    <source>
        <dbReference type="Pfam" id="PF15410"/>
    </source>
</evidence>
<evidence type="ECO:0000313" key="3">
    <source>
        <dbReference type="EMBL" id="RCH81153.1"/>
    </source>
</evidence>
<feature type="coiled-coil region" evidence="1">
    <location>
        <begin position="127"/>
        <end position="154"/>
    </location>
</feature>
<dbReference type="AlphaFoldDB" id="A0A367ITZ0"/>
<dbReference type="InterPro" id="IPR011993">
    <property type="entry name" value="PH-like_dom_sf"/>
</dbReference>
<proteinExistence type="predicted"/>
<dbReference type="Proteomes" id="UP000253551">
    <property type="component" value="Unassembled WGS sequence"/>
</dbReference>
<protein>
    <recommendedName>
        <fullName evidence="2">Pleckstrin homology domain-containing protein</fullName>
    </recommendedName>
</protein>
<dbReference type="Pfam" id="PF15410">
    <property type="entry name" value="PH_9"/>
    <property type="match status" value="1"/>
</dbReference>
<sequence>IQLNHTLSNLLPPPGYNRQRPHVFAIQQSDGGVYLFQTVTGEQAYEWVSTCNYWAARTSKEGLPGGVGNMEYGWGHCLDDVVIDLDALDLTSAHNFYLQDPDSVMVNEWIPPSASMVSSTLAEREQFELLSKHLRELNNEINEHRDRKNKLIVKFPSKCHNYSQVITNWETRAHYLLHEIIKYQNYCDALEKSLEHKPLEPDNTEKLIYQTSQLDLFKEINQELHFNKSFL</sequence>
<evidence type="ECO:0000256" key="1">
    <source>
        <dbReference type="SAM" id="Coils"/>
    </source>
</evidence>
<keyword evidence="4" id="KW-1185">Reference proteome</keyword>
<feature type="non-terminal residue" evidence="3">
    <location>
        <position position="1"/>
    </location>
</feature>
<comment type="caution">
    <text evidence="3">The sequence shown here is derived from an EMBL/GenBank/DDBJ whole genome shotgun (WGS) entry which is preliminary data.</text>
</comment>
<organism evidence="3 4">
    <name type="scientific">Rhizopus stolonifer</name>
    <name type="common">Rhizopus nigricans</name>
    <dbReference type="NCBI Taxonomy" id="4846"/>
    <lineage>
        <taxon>Eukaryota</taxon>
        <taxon>Fungi</taxon>
        <taxon>Fungi incertae sedis</taxon>
        <taxon>Mucoromycota</taxon>
        <taxon>Mucoromycotina</taxon>
        <taxon>Mucoromycetes</taxon>
        <taxon>Mucorales</taxon>
        <taxon>Mucorineae</taxon>
        <taxon>Rhizopodaceae</taxon>
        <taxon>Rhizopus</taxon>
    </lineage>
</organism>
<keyword evidence="1" id="KW-0175">Coiled coil</keyword>
<dbReference type="SUPFAM" id="SSF50729">
    <property type="entry name" value="PH domain-like"/>
    <property type="match status" value="1"/>
</dbReference>
<dbReference type="STRING" id="4846.A0A367ITZ0"/>
<dbReference type="EMBL" id="PJQM01005645">
    <property type="protein sequence ID" value="RCH81153.1"/>
    <property type="molecule type" value="Genomic_DNA"/>
</dbReference>